<keyword evidence="3" id="KW-1185">Reference proteome</keyword>
<feature type="transmembrane region" description="Helical" evidence="1">
    <location>
        <begin position="63"/>
        <end position="82"/>
    </location>
</feature>
<evidence type="ECO:0000256" key="1">
    <source>
        <dbReference type="SAM" id="Phobius"/>
    </source>
</evidence>
<feature type="transmembrane region" description="Helical" evidence="1">
    <location>
        <begin position="6"/>
        <end position="22"/>
    </location>
</feature>
<reference evidence="2 3" key="1">
    <citation type="journal article" date="2007" name="Int. J. Syst. Evol. Microbiol.">
        <title>Paenibacillus ginsengarvi sp. nov., isolated from soil from ginseng cultivation.</title>
        <authorList>
            <person name="Yoon M.H."/>
            <person name="Ten L.N."/>
            <person name="Im W.T."/>
        </authorList>
    </citation>
    <scope>NUCLEOTIDE SEQUENCE [LARGE SCALE GENOMIC DNA]</scope>
    <source>
        <strain evidence="2 3">KCTC 13059</strain>
    </source>
</reference>
<dbReference type="OrthoDB" id="2941182at2"/>
<gene>
    <name evidence="2" type="ORF">D7M11_23500</name>
</gene>
<dbReference type="InterPro" id="IPR058247">
    <property type="entry name" value="DUF1453"/>
</dbReference>
<dbReference type="RefSeq" id="WP_120749711.1">
    <property type="nucleotide sequence ID" value="NZ_RBAH01000019.1"/>
</dbReference>
<keyword evidence="1" id="KW-0472">Membrane</keyword>
<accession>A0A3B0BXN9</accession>
<protein>
    <submittedName>
        <fullName evidence="2">DUF1453 family protein</fullName>
    </submittedName>
</protein>
<dbReference type="PANTHER" id="PTHR39164:SF1">
    <property type="entry name" value="PROTEIN CCDC"/>
    <property type="match status" value="1"/>
</dbReference>
<dbReference type="PANTHER" id="PTHR39164">
    <property type="entry name" value="PROTEIN CCDC"/>
    <property type="match status" value="1"/>
</dbReference>
<proteinExistence type="predicted"/>
<dbReference type="AlphaFoldDB" id="A0A3B0BXN9"/>
<organism evidence="2 3">
    <name type="scientific">Paenibacillus ginsengarvi</name>
    <dbReference type="NCBI Taxonomy" id="400777"/>
    <lineage>
        <taxon>Bacteria</taxon>
        <taxon>Bacillati</taxon>
        <taxon>Bacillota</taxon>
        <taxon>Bacilli</taxon>
        <taxon>Bacillales</taxon>
        <taxon>Paenibacillaceae</taxon>
        <taxon>Paenibacillus</taxon>
    </lineage>
</organism>
<evidence type="ECO:0000313" key="3">
    <source>
        <dbReference type="Proteomes" id="UP000282311"/>
    </source>
</evidence>
<dbReference type="Proteomes" id="UP000282311">
    <property type="component" value="Unassembled WGS sequence"/>
</dbReference>
<feature type="transmembrane region" description="Helical" evidence="1">
    <location>
        <begin position="89"/>
        <end position="110"/>
    </location>
</feature>
<keyword evidence="1" id="KW-0812">Transmembrane</keyword>
<sequence length="160" mass="17328">MNVAMSVGLSALIFFVIVLSVFKGMKKPVKGSGARLLLPIVFVSTSLLQLLNPELHVQSLPLLLAAAAGAVVALPLIAVTNFEARSGTVYFKISYVIFVFLGAIFALRLVLMFTMTSLSPDVLGFIFNVATISYIAVWRIACFSKFRKVQDGQRVAASVR</sequence>
<dbReference type="EMBL" id="RBAH01000019">
    <property type="protein sequence ID" value="RKN78275.1"/>
    <property type="molecule type" value="Genomic_DNA"/>
</dbReference>
<name>A0A3B0BXN9_9BACL</name>
<dbReference type="Pfam" id="PF07301">
    <property type="entry name" value="DUF1453"/>
    <property type="match status" value="1"/>
</dbReference>
<feature type="transmembrane region" description="Helical" evidence="1">
    <location>
        <begin position="34"/>
        <end position="51"/>
    </location>
</feature>
<feature type="transmembrane region" description="Helical" evidence="1">
    <location>
        <begin position="122"/>
        <end position="141"/>
    </location>
</feature>
<comment type="caution">
    <text evidence="2">The sequence shown here is derived from an EMBL/GenBank/DDBJ whole genome shotgun (WGS) entry which is preliminary data.</text>
</comment>
<keyword evidence="1" id="KW-1133">Transmembrane helix</keyword>
<evidence type="ECO:0000313" key="2">
    <source>
        <dbReference type="EMBL" id="RKN78275.1"/>
    </source>
</evidence>
<dbReference type="InterPro" id="IPR031306">
    <property type="entry name" value="CcdC"/>
</dbReference>